<evidence type="ECO:0000313" key="12">
    <source>
        <dbReference type="Proteomes" id="UP000326169"/>
    </source>
</evidence>
<dbReference type="SUPFAM" id="SSF47384">
    <property type="entry name" value="Homodimeric domain of signal transducing histidine kinase"/>
    <property type="match status" value="1"/>
</dbReference>
<dbReference type="Gene3D" id="3.30.565.10">
    <property type="entry name" value="Histidine kinase-like ATPase, C-terminal domain"/>
    <property type="match status" value="1"/>
</dbReference>
<organism evidence="11 12">
    <name type="scientific">Limnospira platensis NIES-46</name>
    <dbReference type="NCBI Taxonomy" id="1236695"/>
    <lineage>
        <taxon>Bacteria</taxon>
        <taxon>Bacillati</taxon>
        <taxon>Cyanobacteriota</taxon>
        <taxon>Cyanophyceae</taxon>
        <taxon>Oscillatoriophycideae</taxon>
        <taxon>Oscillatoriales</taxon>
        <taxon>Sirenicapillariaceae</taxon>
        <taxon>Limnospira</taxon>
    </lineage>
</organism>
<comment type="caution">
    <text evidence="11">The sequence shown here is derived from an EMBL/GenBank/DDBJ whole genome shotgun (WGS) entry which is preliminary data.</text>
</comment>
<dbReference type="CDD" id="cd00082">
    <property type="entry name" value="HisKA"/>
    <property type="match status" value="1"/>
</dbReference>
<dbReference type="RefSeq" id="WP_006619351.1">
    <property type="nucleotide sequence ID" value="NZ_BIMW01000072.1"/>
</dbReference>
<keyword evidence="6 11" id="KW-0418">Kinase</keyword>
<dbReference type="SMART" id="SM00387">
    <property type="entry name" value="HATPase_c"/>
    <property type="match status" value="1"/>
</dbReference>
<dbReference type="PANTHER" id="PTHR42878:SF7">
    <property type="entry name" value="SENSOR HISTIDINE KINASE GLRK"/>
    <property type="match status" value="1"/>
</dbReference>
<evidence type="ECO:0000256" key="4">
    <source>
        <dbReference type="ARBA" id="ARBA00022679"/>
    </source>
</evidence>
<dbReference type="InterPro" id="IPR004358">
    <property type="entry name" value="Sig_transdc_His_kin-like_C"/>
</dbReference>
<proteinExistence type="predicted"/>
<accession>A0A5M3T195</accession>
<keyword evidence="4" id="KW-0808">Transferase</keyword>
<dbReference type="EMBL" id="BIMW01000072">
    <property type="protein sequence ID" value="GCE93304.1"/>
    <property type="molecule type" value="Genomic_DNA"/>
</dbReference>
<name>A0A5M3T195_LIMPL</name>
<feature type="compositionally biased region" description="Acidic residues" evidence="9">
    <location>
        <begin position="94"/>
        <end position="110"/>
    </location>
</feature>
<dbReference type="InterPro" id="IPR036890">
    <property type="entry name" value="HATPase_C_sf"/>
</dbReference>
<evidence type="ECO:0000256" key="5">
    <source>
        <dbReference type="ARBA" id="ARBA00022741"/>
    </source>
</evidence>
<keyword evidence="12" id="KW-1185">Reference proteome</keyword>
<evidence type="ECO:0000256" key="6">
    <source>
        <dbReference type="ARBA" id="ARBA00022777"/>
    </source>
</evidence>
<dbReference type="InterPro" id="IPR050351">
    <property type="entry name" value="BphY/WalK/GraS-like"/>
</dbReference>
<sequence>MATSPEFITLCQAQVSLITGLGASLSVVYLAEDWAAGQPGKLIPIAAYPEIPRSWSDDQVLIQLPQSDFTWSVKPSLLPSVAPQSETIARTETEEVESVPDPSPESDWEDGESHQKQVLPLIHDRMVMGFLVTGRDDRPWNSQEQRQLRAIAHTLTTACILDRRSQWLQQEVRQQYQLQSQEYQTLQGLLHQLKSPLTALRTFGKLLLKRLSPDDRNYKLADNILSQSDRMEELLQQVDLTAERGENLLSLPFSSIEDSQTATVEYVNTSPEPPTPVAKSPVLLPATDIIEPIKVQEIINPLWTATCAIADERQLICIAEIPPQVPTVRGNAKALREVMSNLLDNALKYTPPGGEIYLKVAQNYAINHWPDPGVGIAISDTGPGIPPGDRDRLFERGYRGIQAQGNIPGTGLGLAIVQDLLQPMQGEIQVYSPCLPQWLPQGVTPKTEAGTTFIIGLPVTFGRSPVS</sequence>
<dbReference type="Pfam" id="PF00512">
    <property type="entry name" value="HisKA"/>
    <property type="match status" value="1"/>
</dbReference>
<dbReference type="InterPro" id="IPR003594">
    <property type="entry name" value="HATPase_dom"/>
</dbReference>
<gene>
    <name evidence="11" type="ORF">NIES46_13540</name>
</gene>
<evidence type="ECO:0000256" key="7">
    <source>
        <dbReference type="ARBA" id="ARBA00022840"/>
    </source>
</evidence>
<evidence type="ECO:0000313" key="11">
    <source>
        <dbReference type="EMBL" id="GCE93304.1"/>
    </source>
</evidence>
<dbReference type="EC" id="2.7.13.3" evidence="2"/>
<dbReference type="InterPro" id="IPR005467">
    <property type="entry name" value="His_kinase_dom"/>
</dbReference>
<dbReference type="CDD" id="cd00075">
    <property type="entry name" value="HATPase"/>
    <property type="match status" value="1"/>
</dbReference>
<evidence type="ECO:0000259" key="10">
    <source>
        <dbReference type="PROSITE" id="PS50109"/>
    </source>
</evidence>
<dbReference type="PROSITE" id="PS50109">
    <property type="entry name" value="HIS_KIN"/>
    <property type="match status" value="1"/>
</dbReference>
<reference evidence="11 12" key="1">
    <citation type="journal article" date="2019" name="J Genomics">
        <title>The Draft Genome of a Hydrogen-producing Cyanobacterium, Arthrospira platensis NIES-46.</title>
        <authorList>
            <person name="Suzuki S."/>
            <person name="Yamaguchi H."/>
            <person name="Kawachi M."/>
        </authorList>
    </citation>
    <scope>NUCLEOTIDE SEQUENCE [LARGE SCALE GENOMIC DNA]</scope>
    <source>
        <strain evidence="11 12">NIES-46</strain>
    </source>
</reference>
<evidence type="ECO:0000256" key="2">
    <source>
        <dbReference type="ARBA" id="ARBA00012438"/>
    </source>
</evidence>
<dbReference type="Gene3D" id="1.10.287.130">
    <property type="match status" value="1"/>
</dbReference>
<dbReference type="SMART" id="SM00388">
    <property type="entry name" value="HisKA"/>
    <property type="match status" value="1"/>
</dbReference>
<evidence type="ECO:0000256" key="9">
    <source>
        <dbReference type="SAM" id="MobiDB-lite"/>
    </source>
</evidence>
<keyword evidence="3" id="KW-0597">Phosphoprotein</keyword>
<keyword evidence="7" id="KW-0067">ATP-binding</keyword>
<dbReference type="Pfam" id="PF02518">
    <property type="entry name" value="HATPase_c"/>
    <property type="match status" value="1"/>
</dbReference>
<evidence type="ECO:0000256" key="8">
    <source>
        <dbReference type="ARBA" id="ARBA00023012"/>
    </source>
</evidence>
<feature type="region of interest" description="Disordered" evidence="9">
    <location>
        <begin position="83"/>
        <end position="113"/>
    </location>
</feature>
<dbReference type="InterPro" id="IPR003661">
    <property type="entry name" value="HisK_dim/P_dom"/>
</dbReference>
<dbReference type="PANTHER" id="PTHR42878">
    <property type="entry name" value="TWO-COMPONENT HISTIDINE KINASE"/>
    <property type="match status" value="1"/>
</dbReference>
<dbReference type="GeneID" id="301682242"/>
<dbReference type="Proteomes" id="UP000326169">
    <property type="component" value="Unassembled WGS sequence"/>
</dbReference>
<evidence type="ECO:0000256" key="1">
    <source>
        <dbReference type="ARBA" id="ARBA00000085"/>
    </source>
</evidence>
<feature type="domain" description="Histidine kinase" evidence="10">
    <location>
        <begin position="188"/>
        <end position="461"/>
    </location>
</feature>
<dbReference type="GO" id="GO:0016301">
    <property type="term" value="F:kinase activity"/>
    <property type="evidence" value="ECO:0007669"/>
    <property type="project" value="UniProtKB-KW"/>
</dbReference>
<dbReference type="InterPro" id="IPR036097">
    <property type="entry name" value="HisK_dim/P_sf"/>
</dbReference>
<keyword evidence="5" id="KW-0547">Nucleotide-binding</keyword>
<evidence type="ECO:0000256" key="3">
    <source>
        <dbReference type="ARBA" id="ARBA00022553"/>
    </source>
</evidence>
<protein>
    <recommendedName>
        <fullName evidence="2">histidine kinase</fullName>
        <ecNumber evidence="2">2.7.13.3</ecNumber>
    </recommendedName>
</protein>
<dbReference type="PRINTS" id="PR00344">
    <property type="entry name" value="BCTRLSENSOR"/>
</dbReference>
<keyword evidence="8" id="KW-0902">Two-component regulatory system</keyword>
<dbReference type="SUPFAM" id="SSF55874">
    <property type="entry name" value="ATPase domain of HSP90 chaperone/DNA topoisomerase II/histidine kinase"/>
    <property type="match status" value="1"/>
</dbReference>
<comment type="catalytic activity">
    <reaction evidence="1">
        <text>ATP + protein L-histidine = ADP + protein N-phospho-L-histidine.</text>
        <dbReference type="EC" id="2.7.13.3"/>
    </reaction>
</comment>